<keyword evidence="1" id="KW-1133">Transmembrane helix</keyword>
<protein>
    <submittedName>
        <fullName evidence="2">Uncharacterized protein</fullName>
    </submittedName>
</protein>
<dbReference type="KEGG" id="vg:6372605"/>
<name>B3FJK7_BP201</name>
<organismHost>
    <name type="scientific">Pseudomonas chlororaphis</name>
    <dbReference type="NCBI Taxonomy" id="587753"/>
</organismHost>
<evidence type="ECO:0000313" key="2">
    <source>
        <dbReference type="EMBL" id="ABY63172.1"/>
    </source>
</evidence>
<reference evidence="2 3" key="1">
    <citation type="journal article" date="2008" name="Virology">
        <title>Characterization of Pseudomonas chlororaphis myovirus 201varphi2-1 via genomic sequencing, mass spectrometry, and electron microscopy.</title>
        <authorList>
            <person name="Thomas J.A."/>
            <person name="Rolando M.R."/>
            <person name="Carroll C.A."/>
            <person name="Shen P.S."/>
            <person name="Belnap D.M."/>
            <person name="Weintraub S.T."/>
            <person name="Serwer P."/>
            <person name="Hardies S.C."/>
        </authorList>
    </citation>
    <scope>NUCLEOTIDE SEQUENCE</scope>
</reference>
<sequence length="66" mass="7457">MYHVYIWLSLAITFIALVWFEHKQLTNGGLFYGFGFFFSSIGFTLSTIGCVISILIGAVELFKLLT</sequence>
<proteinExistence type="predicted"/>
<dbReference type="Proteomes" id="UP000002421">
    <property type="component" value="Segment"/>
</dbReference>
<dbReference type="EMBL" id="EU197055">
    <property type="protein sequence ID" value="ABY63172.1"/>
    <property type="molecule type" value="Genomic_DNA"/>
</dbReference>
<organism evidence="2 3">
    <name type="scientific">Pseudomonas phage 201phi2-1</name>
    <name type="common">Pseudomonas chlororaphis phage 201phi2-1</name>
    <dbReference type="NCBI Taxonomy" id="198110"/>
    <lineage>
        <taxon>Viruses</taxon>
        <taxon>Duplodnaviria</taxon>
        <taxon>Heunggongvirae</taxon>
        <taxon>Uroviricota</taxon>
        <taxon>Caudoviricetes</taxon>
        <taxon>Chimalliviridae</taxon>
        <taxon>Serwervirus</taxon>
        <taxon>Serwervirus 201phi21</taxon>
    </lineage>
</organism>
<feature type="transmembrane region" description="Helical" evidence="1">
    <location>
        <begin position="30"/>
        <end position="59"/>
    </location>
</feature>
<evidence type="ECO:0000313" key="3">
    <source>
        <dbReference type="Proteomes" id="UP000002421"/>
    </source>
</evidence>
<evidence type="ECO:0000256" key="1">
    <source>
        <dbReference type="SAM" id="Phobius"/>
    </source>
</evidence>
<keyword evidence="1" id="KW-0812">Transmembrane</keyword>
<gene>
    <name evidence="2" type="ORF">201phi2-1p346</name>
</gene>
<keyword evidence="3" id="KW-1185">Reference proteome</keyword>
<accession>B3FJK7</accession>
<keyword evidence="1" id="KW-0472">Membrane</keyword>
<dbReference type="RefSeq" id="YP_001957068.1">
    <property type="nucleotide sequence ID" value="NC_010821.1"/>
</dbReference>